<evidence type="ECO:0000256" key="2">
    <source>
        <dbReference type="ARBA" id="ARBA00022559"/>
    </source>
</evidence>
<dbReference type="PANTHER" id="PTHR43641:SF2">
    <property type="entry name" value="DEHYDRATASE YBIW-RELATED"/>
    <property type="match status" value="1"/>
</dbReference>
<dbReference type="GO" id="GO:0020037">
    <property type="term" value="F:heme binding"/>
    <property type="evidence" value="ECO:0007669"/>
    <property type="project" value="InterPro"/>
</dbReference>
<evidence type="ECO:0000256" key="4">
    <source>
        <dbReference type="ARBA" id="ARBA00023002"/>
    </source>
</evidence>
<evidence type="ECO:0000256" key="3">
    <source>
        <dbReference type="ARBA" id="ARBA00022723"/>
    </source>
</evidence>
<sequence length="1203" mass="135630">MDTHASNVDQTVYSTLEKKELNIIYSQKALGYFPDHAIYCTYYLQEHIPKLHEYWQQLARELDTFCAGKEYRTAVQLGVGFDLWKQWSKELNYPFPKGMGSTAKLDEFNQFVGNTGGDLWFHIKSDDREHAKELKILIDMALVDKLRGEPLIVEADKRYGGKVIGGRFTDGIINPPDAEDLSARVVIGNEDPAHRGGAFMISQRFIHDWSKLDAMSELDKQNMIGRDSDDRIVPMEDEGSHIKRVRQLNGGRINFRLLRQALPFGHKVDNRAHEEGIFFAGYSKATHVFDAVLDGIAGDQKGFIQDKLFGVTHSREGSYWYIPSLAECGLKQGPSNQEITLNEYFDTRSANGFMFYNAKDYLHKVRHSKLTEDCPLSDRILTLIDKQFSRWHDTWYKQRETPPLGHLRDYLPKDDPVLGASVMLRKGKATQIALSRILVSPEYSAQANLLSIDPNEIIVGNMPQLSLGIGSQVLEYLTEDEKIAGFFGSLNEYSATGHNVPSYERLLELGVDGVKQLFADKKSMAPSERQDFYQAVIWTLEGFSAFIEAYAALAERMASQADSYSRTQHANLKAIAARMRKIAHHKPDTFVEGLNLVFLLNCALHQTGEPMSIGRLDQFMYELFKSDIDSKRETEQSIQETLDAFWLKMDETVLYNYNHLNDYLNYGTGAVFYSAGNFPQGAAINQWVQQLTVGGVLANDAEQPVDASNELSLMCLRSARRLPLNAPCLSLRVHSQMKDDMLREAAKALLSGGAHPILLNDDRLVPALMSCGPLSREDARDYTCDGCYEPVIQGKTEWAFSYVPLLPLVGMAINQGATIEGAGPVHLRGLKSSWNSPPAEQIESFEQLLEIFYTHWRWAICKFFNSLMNGYGSLANYCPSPLFSAFLEDSLESGRDLTEGGARYHIVAPMMCGITNAINSLYAIKKLVFDERSARCSLPQMLLALQCNWGQKMVAPFYTTLEGELRREQDAKFYQQLRQYALEVPKFGVSDDKELNAFARQLVGRCVSIIHYNFDNPIPEIAQAYEQLKQCYDRAGRPFEFTVTPGVGTFEDNVGLGMEMGASADGRLSGQPTADDFAAAPWPDDLPLNTQVSDPFVTLKAWDCEPITHGIANCSAIDLNIPEAFPLEKLVELIRDFAQGKLGSNMITITCADSNTYQEAAKFPERYDLVRVRMGGWSEFYVSMFDFHQDYIARRPYYAVKAR</sequence>
<dbReference type="PROSITE" id="PS51404">
    <property type="entry name" value="DYP_PEROXIDASE"/>
    <property type="match status" value="1"/>
</dbReference>
<evidence type="ECO:0000313" key="7">
    <source>
        <dbReference type="EMBL" id="EPC01620.1"/>
    </source>
</evidence>
<dbReference type="NCBIfam" id="TIGR01413">
    <property type="entry name" value="Dyp_perox_fam"/>
    <property type="match status" value="1"/>
</dbReference>
<dbReference type="Proteomes" id="UP000014463">
    <property type="component" value="Unassembled WGS sequence"/>
</dbReference>
<reference evidence="7 8" key="1">
    <citation type="journal article" date="2013" name="Genome Announc.">
        <title>Draft genome sequence of the moderately halophilic gammaproteobacterium Halomonas anticariensis FP35.</title>
        <authorList>
            <person name="Tahrioui A."/>
            <person name="Quesada E."/>
            <person name="Llamas I."/>
        </authorList>
    </citation>
    <scope>NUCLEOTIDE SEQUENCE [LARGE SCALE GENOMIC DNA]</scope>
    <source>
        <strain evidence="8">DSM 16096 / CECT 5854 / LMG 22089 / FP35</strain>
    </source>
</reference>
<keyword evidence="2" id="KW-0575">Peroxidase</keyword>
<dbReference type="STRING" id="1121939.L861_16510"/>
<organism evidence="7 8">
    <name type="scientific">Litchfieldella anticariensis (strain DSM 16096 / CECT 5854 / CIP 108499 / LMG 22089 / FP35)</name>
    <name type="common">Halomonas anticariensis</name>
    <dbReference type="NCBI Taxonomy" id="1121939"/>
    <lineage>
        <taxon>Bacteria</taxon>
        <taxon>Pseudomonadati</taxon>
        <taxon>Pseudomonadota</taxon>
        <taxon>Gammaproteobacteria</taxon>
        <taxon>Oceanospirillales</taxon>
        <taxon>Halomonadaceae</taxon>
        <taxon>Litchfieldella</taxon>
    </lineage>
</organism>
<accession>S2KI19</accession>
<dbReference type="AlphaFoldDB" id="S2KI19"/>
<dbReference type="InterPro" id="IPR006314">
    <property type="entry name" value="Dyp_peroxidase"/>
</dbReference>
<dbReference type="InterPro" id="IPR004184">
    <property type="entry name" value="PFL_dom"/>
</dbReference>
<dbReference type="SUPFAM" id="SSF54909">
    <property type="entry name" value="Dimeric alpha+beta barrel"/>
    <property type="match status" value="1"/>
</dbReference>
<dbReference type="InterPro" id="IPR048328">
    <property type="entry name" value="Dyp_perox_C"/>
</dbReference>
<proteinExistence type="predicted"/>
<dbReference type="GO" id="GO:0046872">
    <property type="term" value="F:metal ion binding"/>
    <property type="evidence" value="ECO:0007669"/>
    <property type="project" value="UniProtKB-KW"/>
</dbReference>
<dbReference type="PANTHER" id="PTHR43641">
    <property type="entry name" value="FORMATE ACETYLTRANSFERASE 3-RELATED"/>
    <property type="match status" value="1"/>
</dbReference>
<keyword evidence="4" id="KW-0560">Oxidoreductase</keyword>
<keyword evidence="5" id="KW-0408">Iron</keyword>
<dbReference type="Pfam" id="PF02901">
    <property type="entry name" value="PFL-like"/>
    <property type="match status" value="1"/>
</dbReference>
<evidence type="ECO:0000313" key="8">
    <source>
        <dbReference type="Proteomes" id="UP000014463"/>
    </source>
</evidence>
<dbReference type="Pfam" id="PF20628">
    <property type="entry name" value="Dyp_perox_C"/>
    <property type="match status" value="1"/>
</dbReference>
<dbReference type="EMBL" id="ASTJ01000033">
    <property type="protein sequence ID" value="EPC01620.1"/>
    <property type="molecule type" value="Genomic_DNA"/>
</dbReference>
<dbReference type="eggNOG" id="COG1882">
    <property type="taxonomic scope" value="Bacteria"/>
</dbReference>
<keyword evidence="8" id="KW-1185">Reference proteome</keyword>
<keyword evidence="3" id="KW-0479">Metal-binding</keyword>
<comment type="caution">
    <text evidence="7">The sequence shown here is derived from an EMBL/GenBank/DDBJ whole genome shotgun (WGS) entry which is preliminary data.</text>
</comment>
<dbReference type="InterPro" id="IPR051215">
    <property type="entry name" value="GRE"/>
</dbReference>
<comment type="cofactor">
    <cofactor evidence="1">
        <name>heme b</name>
        <dbReference type="ChEBI" id="CHEBI:60344"/>
    </cofactor>
</comment>
<dbReference type="eggNOG" id="COG2837">
    <property type="taxonomic scope" value="Bacteria"/>
</dbReference>
<dbReference type="GO" id="GO:0005829">
    <property type="term" value="C:cytosol"/>
    <property type="evidence" value="ECO:0007669"/>
    <property type="project" value="TreeGrafter"/>
</dbReference>
<protein>
    <recommendedName>
        <fullName evidence="6">PFL domain-containing protein</fullName>
    </recommendedName>
</protein>
<dbReference type="RefSeq" id="WP_016417458.1">
    <property type="nucleotide sequence ID" value="NZ_AUAB01000011.1"/>
</dbReference>
<dbReference type="SUPFAM" id="SSF51998">
    <property type="entry name" value="PFL-like glycyl radical enzymes"/>
    <property type="match status" value="1"/>
</dbReference>
<dbReference type="Gene3D" id="3.20.70.20">
    <property type="match status" value="1"/>
</dbReference>
<dbReference type="InterPro" id="IPR011008">
    <property type="entry name" value="Dimeric_a/b-barrel"/>
</dbReference>
<feature type="domain" description="PFL" evidence="6">
    <location>
        <begin position="378"/>
        <end position="1068"/>
    </location>
</feature>
<evidence type="ECO:0000256" key="5">
    <source>
        <dbReference type="ARBA" id="ARBA00023004"/>
    </source>
</evidence>
<dbReference type="OrthoDB" id="9803969at2"/>
<evidence type="ECO:0000259" key="6">
    <source>
        <dbReference type="PROSITE" id="PS51554"/>
    </source>
</evidence>
<dbReference type="PATRIC" id="fig|1121939.11.peg.2944"/>
<dbReference type="GO" id="GO:0004601">
    <property type="term" value="F:peroxidase activity"/>
    <property type="evidence" value="ECO:0007669"/>
    <property type="project" value="UniProtKB-KW"/>
</dbReference>
<dbReference type="PROSITE" id="PS51554">
    <property type="entry name" value="PFL"/>
    <property type="match status" value="1"/>
</dbReference>
<evidence type="ECO:0000256" key="1">
    <source>
        <dbReference type="ARBA" id="ARBA00001970"/>
    </source>
</evidence>
<gene>
    <name evidence="7" type="ORF">L861_16510</name>
</gene>
<name>S2KI19_LITA3</name>